<dbReference type="Pfam" id="PF00271">
    <property type="entry name" value="Helicase_C"/>
    <property type="match status" value="1"/>
</dbReference>
<dbReference type="Gene3D" id="3.40.50.300">
    <property type="entry name" value="P-loop containing nucleotide triphosphate hydrolases"/>
    <property type="match status" value="2"/>
</dbReference>
<gene>
    <name evidence="8" type="ORF">PCOR1329_LOCUS78753</name>
</gene>
<evidence type="ECO:0000313" key="8">
    <source>
        <dbReference type="EMBL" id="CAK0901973.1"/>
    </source>
</evidence>
<dbReference type="Pfam" id="PF00270">
    <property type="entry name" value="DEAD"/>
    <property type="match status" value="1"/>
</dbReference>
<dbReference type="InterPro" id="IPR050079">
    <property type="entry name" value="DEAD_box_RNA_helicase"/>
</dbReference>
<protein>
    <recommendedName>
        <fullName evidence="10">RNA helicase</fullName>
    </recommendedName>
</protein>
<proteinExistence type="predicted"/>
<evidence type="ECO:0000256" key="3">
    <source>
        <dbReference type="ARBA" id="ARBA00022806"/>
    </source>
</evidence>
<evidence type="ECO:0000256" key="4">
    <source>
        <dbReference type="ARBA" id="ARBA00022840"/>
    </source>
</evidence>
<evidence type="ECO:0000259" key="7">
    <source>
        <dbReference type="PROSITE" id="PS51194"/>
    </source>
</evidence>
<dbReference type="Proteomes" id="UP001189429">
    <property type="component" value="Unassembled WGS sequence"/>
</dbReference>
<evidence type="ECO:0000259" key="6">
    <source>
        <dbReference type="PROSITE" id="PS51192"/>
    </source>
</evidence>
<dbReference type="InterPro" id="IPR001650">
    <property type="entry name" value="Helicase_C-like"/>
</dbReference>
<organism evidence="8 9">
    <name type="scientific">Prorocentrum cordatum</name>
    <dbReference type="NCBI Taxonomy" id="2364126"/>
    <lineage>
        <taxon>Eukaryota</taxon>
        <taxon>Sar</taxon>
        <taxon>Alveolata</taxon>
        <taxon>Dinophyceae</taxon>
        <taxon>Prorocentrales</taxon>
        <taxon>Prorocentraceae</taxon>
        <taxon>Prorocentrum</taxon>
    </lineage>
</organism>
<dbReference type="SUPFAM" id="SSF52540">
    <property type="entry name" value="P-loop containing nucleoside triphosphate hydrolases"/>
    <property type="match status" value="2"/>
</dbReference>
<keyword evidence="1" id="KW-0547">Nucleotide-binding</keyword>
<evidence type="ECO:0000313" key="9">
    <source>
        <dbReference type="Proteomes" id="UP001189429"/>
    </source>
</evidence>
<dbReference type="PROSITE" id="PS51194">
    <property type="entry name" value="HELICASE_CTER"/>
    <property type="match status" value="1"/>
</dbReference>
<dbReference type="InterPro" id="IPR027417">
    <property type="entry name" value="P-loop_NTPase"/>
</dbReference>
<accession>A0ABN9XPZ0</accession>
<feature type="region of interest" description="Disordered" evidence="5">
    <location>
        <begin position="1"/>
        <end position="20"/>
    </location>
</feature>
<reference evidence="8" key="1">
    <citation type="submission" date="2023-10" db="EMBL/GenBank/DDBJ databases">
        <authorList>
            <person name="Chen Y."/>
            <person name="Shah S."/>
            <person name="Dougan E. K."/>
            <person name="Thang M."/>
            <person name="Chan C."/>
        </authorList>
    </citation>
    <scope>NUCLEOTIDE SEQUENCE [LARGE SCALE GENOMIC DNA]</scope>
</reference>
<feature type="non-terminal residue" evidence="8">
    <location>
        <position position="1"/>
    </location>
</feature>
<comment type="caution">
    <text evidence="8">The sequence shown here is derived from an EMBL/GenBank/DDBJ whole genome shotgun (WGS) entry which is preliminary data.</text>
</comment>
<keyword evidence="3" id="KW-0347">Helicase</keyword>
<dbReference type="SMART" id="SM00487">
    <property type="entry name" value="DEXDc"/>
    <property type="match status" value="1"/>
</dbReference>
<evidence type="ECO:0008006" key="10">
    <source>
        <dbReference type="Google" id="ProtNLM"/>
    </source>
</evidence>
<evidence type="ECO:0000256" key="2">
    <source>
        <dbReference type="ARBA" id="ARBA00022801"/>
    </source>
</evidence>
<dbReference type="PROSITE" id="PS51192">
    <property type="entry name" value="HELICASE_ATP_BIND_1"/>
    <property type="match status" value="1"/>
</dbReference>
<feature type="domain" description="Helicase C-terminal" evidence="7">
    <location>
        <begin position="565"/>
        <end position="739"/>
    </location>
</feature>
<dbReference type="InterPro" id="IPR011545">
    <property type="entry name" value="DEAD/DEAH_box_helicase_dom"/>
</dbReference>
<dbReference type="PANTHER" id="PTHR47959">
    <property type="entry name" value="ATP-DEPENDENT RNA HELICASE RHLE-RELATED"/>
    <property type="match status" value="1"/>
</dbReference>
<keyword evidence="2" id="KW-0378">Hydrolase</keyword>
<keyword evidence="4" id="KW-0067">ATP-binding</keyword>
<name>A0ABN9XPZ0_9DINO</name>
<dbReference type="InterPro" id="IPR014001">
    <property type="entry name" value="Helicase_ATP-bd"/>
</dbReference>
<feature type="domain" description="Helicase ATP-binding" evidence="6">
    <location>
        <begin position="222"/>
        <end position="434"/>
    </location>
</feature>
<dbReference type="EMBL" id="CAUYUJ010021006">
    <property type="protein sequence ID" value="CAK0901973.1"/>
    <property type="molecule type" value="Genomic_DNA"/>
</dbReference>
<keyword evidence="9" id="KW-1185">Reference proteome</keyword>
<dbReference type="PANTHER" id="PTHR47959:SF19">
    <property type="entry name" value="NUCLEOLAR RNA HELICASE 2-A"/>
    <property type="match status" value="1"/>
</dbReference>
<sequence>AALAAGPALLPPPASGGRSLAAGGAAAVAAGGARVPRTRGAPLAAETGPGPGVEEASLGGGIAELEGEEDLGYTIDSSFTPEESALVVQEDDSSETKYYGVGDASGVPILDCPDGEPVDTLMPGFVVAAQVPPGSAHAKLLDGRGWLPLSDSVHEVNPWAARMMKKMGMDRDDALSLAYLHVDSRDDELSPLSEHLPLPGRVVRSLAKAGVQQASPIQEAVFSRIHRGESMCLQSQTGTGKTLAMVLPLLAAMSEESEWGVEGDKIIIVAAYRELAVQIYSEIDKLGFYPQGQGIATLVIIGNLPAVEQIRRANIIIGTPGELGGVLHKEDDIIKELNTKLRAVVLDEVDEYTTAPKIFGSEWAKHRKRKVYNEKKTVMDNVLREHNTGKIEWFMKRQLAYSRRRDLQVLAASATMNRNIAYKVHRLLRWDPLGRWYNKPPPLMRPLKWGNVDWQNIPRMPTVPLHLQHRYVPVVKGPTTVEITDHHWKRAPYAKGGLPRLKKMGLGGQSHRGAYGGRHLERSGWGARPVTKETAASLIDGLHDALASRGPGSCMVVVMQSVGITIREVVKILHDWGFYEAEALHRTLWTDPKDWPSKWAEKYTYDKRDHSAELAEKHAQLNKRTMSAEHKSFPVGSFEWNALEQRKDRGEVTSPILVGFEQSSRGLHFDGVETVYLLGLPRKPEIYLHAAGRVGRLGQKSGKVVSIVPKRSTKVLHKWRKHIGPNVKFEEELVRRNLSTEVSLGVAKGGIGEGA</sequence>
<evidence type="ECO:0000256" key="1">
    <source>
        <dbReference type="ARBA" id="ARBA00022741"/>
    </source>
</evidence>
<evidence type="ECO:0000256" key="5">
    <source>
        <dbReference type="SAM" id="MobiDB-lite"/>
    </source>
</evidence>